<dbReference type="PANTHER" id="PTHR11439">
    <property type="entry name" value="GAG-POL-RELATED RETROTRANSPOSON"/>
    <property type="match status" value="1"/>
</dbReference>
<evidence type="ECO:0000313" key="2">
    <source>
        <dbReference type="EMBL" id="KAK1696592.1"/>
    </source>
</evidence>
<protein>
    <submittedName>
        <fullName evidence="2">Uncharacterized protein</fullName>
    </submittedName>
</protein>
<comment type="caution">
    <text evidence="2">The sequence shown here is derived from an EMBL/GenBank/DDBJ whole genome shotgun (WGS) entry which is preliminary data.</text>
</comment>
<reference evidence="2" key="1">
    <citation type="submission" date="2023-07" db="EMBL/GenBank/DDBJ databases">
        <title>A chromosome-level genome assembly of Lolium multiflorum.</title>
        <authorList>
            <person name="Chen Y."/>
            <person name="Copetti D."/>
            <person name="Kolliker R."/>
            <person name="Studer B."/>
        </authorList>
    </citation>
    <scope>NUCLEOTIDE SEQUENCE</scope>
    <source>
        <strain evidence="2">02402/16</strain>
        <tissue evidence="2">Leaf</tissue>
    </source>
</reference>
<accession>A0AAD8U0U2</accession>
<name>A0AAD8U0U2_LOLMU</name>
<feature type="region of interest" description="Disordered" evidence="1">
    <location>
        <begin position="186"/>
        <end position="205"/>
    </location>
</feature>
<proteinExistence type="predicted"/>
<dbReference type="Proteomes" id="UP001231189">
    <property type="component" value="Unassembled WGS sequence"/>
</dbReference>
<keyword evidence="3" id="KW-1185">Reference proteome</keyword>
<gene>
    <name evidence="2" type="ORF">QYE76_013289</name>
</gene>
<feature type="compositionally biased region" description="Polar residues" evidence="1">
    <location>
        <begin position="186"/>
        <end position="201"/>
    </location>
</feature>
<dbReference type="EMBL" id="JAUUTY010000001">
    <property type="protein sequence ID" value="KAK1696592.1"/>
    <property type="molecule type" value="Genomic_DNA"/>
</dbReference>
<dbReference type="PANTHER" id="PTHR11439:SF524">
    <property type="entry name" value="RNA-DIRECTED DNA POLYMERASE, PROTEIN KINASE RLK-PELLE-DLSV FAMILY"/>
    <property type="match status" value="1"/>
</dbReference>
<sequence>MADNFVMIEGESPEDMYRCLTALAVQMKDLGETFVDDHWIKRKFYNALLPYEEVKLTAIRQNYSFHAMTSDEREDNGGRLVRKDKSKTFSKGFSKFSSKPGENKVSFTKKPKAFIIHEKYSSNEGGEHDDKSSNKEDEGVATIAISTPSNSLFDSPNENLITNNSRCLMAKRQYSMDLLQRASMTDFHSSPTPVDTSSKLSATDGEPLTDVTNYRTIVGALQYLTLTRPDISHAIQQICLHMHAPRTSHLALVKHVLRYIRGTLEFCLQLHASSSTALTAYSYAD</sequence>
<dbReference type="AlphaFoldDB" id="A0AAD8U0U2"/>
<evidence type="ECO:0000256" key="1">
    <source>
        <dbReference type="SAM" id="MobiDB-lite"/>
    </source>
</evidence>
<organism evidence="2 3">
    <name type="scientific">Lolium multiflorum</name>
    <name type="common">Italian ryegrass</name>
    <name type="synonym">Lolium perenne subsp. multiflorum</name>
    <dbReference type="NCBI Taxonomy" id="4521"/>
    <lineage>
        <taxon>Eukaryota</taxon>
        <taxon>Viridiplantae</taxon>
        <taxon>Streptophyta</taxon>
        <taxon>Embryophyta</taxon>
        <taxon>Tracheophyta</taxon>
        <taxon>Spermatophyta</taxon>
        <taxon>Magnoliopsida</taxon>
        <taxon>Liliopsida</taxon>
        <taxon>Poales</taxon>
        <taxon>Poaceae</taxon>
        <taxon>BOP clade</taxon>
        <taxon>Pooideae</taxon>
        <taxon>Poodae</taxon>
        <taxon>Poeae</taxon>
        <taxon>Poeae Chloroplast Group 2 (Poeae type)</taxon>
        <taxon>Loliodinae</taxon>
        <taxon>Loliinae</taxon>
        <taxon>Lolium</taxon>
    </lineage>
</organism>
<evidence type="ECO:0000313" key="3">
    <source>
        <dbReference type="Proteomes" id="UP001231189"/>
    </source>
</evidence>